<keyword evidence="2" id="KW-1133">Transmembrane helix</keyword>
<dbReference type="EMBL" id="CP054257">
    <property type="protein sequence ID" value="QTQ10846.1"/>
    <property type="molecule type" value="Genomic_DNA"/>
</dbReference>
<evidence type="ECO:0000313" key="5">
    <source>
        <dbReference type="Proteomes" id="UP000671995"/>
    </source>
</evidence>
<keyword evidence="2" id="KW-0812">Transmembrane</keyword>
<dbReference type="InterPro" id="IPR014755">
    <property type="entry name" value="Cu-Rt/internalin_Ig-like"/>
</dbReference>
<evidence type="ECO:0000256" key="2">
    <source>
        <dbReference type="SAM" id="Phobius"/>
    </source>
</evidence>
<evidence type="ECO:0000313" key="4">
    <source>
        <dbReference type="EMBL" id="QTQ10846.1"/>
    </source>
</evidence>
<sequence length="509" mass="56609">MRNSKTADLKRFIGFISGFFSLLLPILLLSVISGCADRLLPELKVESVTYDSQKVSVTFSERPDESSFQKGFSITEDKASLNGTYVFSGTAVHFFPVSGIRQNYDYQIILSTQIEDTEGRSLMHDFSYFFSTRSSSEIPFIVSQFPAKEAEITGTLSELTFTFSVPINTQTFHSAFGVSPAFNYLIDFSDNDTKAHVIPTQSLEKQKRYTITVSTSLEDKNRNSLKEDHVSIFYYDLDRTEPVLSVQSVSEAGDATEFTENSSASGVLLNSKIELNFTKPVRTDSVSGFVSIDPPLSYSIQIDKESRRKVTLVPSDAEWGKTYTLHVKKGISDYYGNRIPSDHNFSFTYDNENNRPVLFESAFFQNSLSDYTTLSKQTEYSFLPLDPVFYPKNTETNGTLYLVFRISADAQNVNLFTVMDGFAISTVNGCFSIVLKNANLVPQSDFSSLPIATQIQAVGSTPGKLSIVKYTMEITNKDSSGIVSLNLSSTIQDNLGNPAKEGISLSFNK</sequence>
<evidence type="ECO:0000256" key="1">
    <source>
        <dbReference type="ARBA" id="ARBA00022729"/>
    </source>
</evidence>
<proteinExistence type="predicted"/>
<dbReference type="InterPro" id="IPR032812">
    <property type="entry name" value="SbsA_Ig"/>
</dbReference>
<dbReference type="PROSITE" id="PS51257">
    <property type="entry name" value="PROKAR_LIPOPROTEIN"/>
    <property type="match status" value="1"/>
</dbReference>
<reference evidence="4" key="1">
    <citation type="submission" date="2020-05" db="EMBL/GenBank/DDBJ databases">
        <authorList>
            <person name="Zeng H."/>
            <person name="Chan Y.K."/>
            <person name="Watt R.M."/>
        </authorList>
    </citation>
    <scope>NUCLEOTIDE SEQUENCE</scope>
    <source>
        <strain evidence="4">ATCC 700773</strain>
    </source>
</reference>
<dbReference type="Proteomes" id="UP000671995">
    <property type="component" value="Chromosome"/>
</dbReference>
<dbReference type="RefSeq" id="WP_210117642.1">
    <property type="nucleotide sequence ID" value="NZ_CP054257.1"/>
</dbReference>
<dbReference type="AlphaFoldDB" id="A0A975IBA5"/>
<protein>
    <submittedName>
        <fullName evidence="4">Ig-like domain-containing protein</fullName>
    </submittedName>
</protein>
<reference evidence="4" key="2">
    <citation type="journal article" date="2021" name="Microbiol. Resour. Announc.">
        <title>Complete Genome Sequences of Three Human Oral Treponema parvum Isolates.</title>
        <authorList>
            <person name="Zeng H."/>
            <person name="Watt R.M."/>
        </authorList>
    </citation>
    <scope>NUCLEOTIDE SEQUENCE</scope>
    <source>
        <strain evidence="4">ATCC 700773</strain>
    </source>
</reference>
<feature type="domain" description="SbsA Ig-like" evidence="3">
    <location>
        <begin position="47"/>
        <end position="132"/>
    </location>
</feature>
<feature type="domain" description="SbsA Ig-like" evidence="3">
    <location>
        <begin position="139"/>
        <end position="230"/>
    </location>
</feature>
<feature type="transmembrane region" description="Helical" evidence="2">
    <location>
        <begin position="12"/>
        <end position="32"/>
    </location>
</feature>
<organism evidence="4 5">
    <name type="scientific">Treponema parvum</name>
    <dbReference type="NCBI Taxonomy" id="138851"/>
    <lineage>
        <taxon>Bacteria</taxon>
        <taxon>Pseudomonadati</taxon>
        <taxon>Spirochaetota</taxon>
        <taxon>Spirochaetia</taxon>
        <taxon>Spirochaetales</taxon>
        <taxon>Treponemataceae</taxon>
        <taxon>Treponema</taxon>
    </lineage>
</organism>
<name>A0A975IBA5_9SPIR</name>
<gene>
    <name evidence="4" type="ORF">HRI96_00745</name>
</gene>
<dbReference type="Pfam" id="PF13205">
    <property type="entry name" value="Big_5"/>
    <property type="match status" value="3"/>
</dbReference>
<evidence type="ECO:0000259" key="3">
    <source>
        <dbReference type="Pfam" id="PF13205"/>
    </source>
</evidence>
<keyword evidence="1" id="KW-0732">Signal</keyword>
<keyword evidence="2" id="KW-0472">Membrane</keyword>
<feature type="domain" description="SbsA Ig-like" evidence="3">
    <location>
        <begin position="262"/>
        <end position="348"/>
    </location>
</feature>
<accession>A0A975IBA5</accession>
<dbReference type="Gene3D" id="2.60.40.1220">
    <property type="match status" value="1"/>
</dbReference>